<dbReference type="Proteomes" id="UP000700908">
    <property type="component" value="Unassembled WGS sequence"/>
</dbReference>
<evidence type="ECO:0000313" key="2">
    <source>
        <dbReference type="Proteomes" id="UP000700908"/>
    </source>
</evidence>
<dbReference type="RefSeq" id="WP_222200076.1">
    <property type="nucleotide sequence ID" value="NZ_JAIMFO010000010.1"/>
</dbReference>
<proteinExistence type="predicted"/>
<protein>
    <submittedName>
        <fullName evidence="1">Uncharacterized protein</fullName>
    </submittedName>
</protein>
<keyword evidence="2" id="KW-1185">Reference proteome</keyword>
<evidence type="ECO:0000313" key="1">
    <source>
        <dbReference type="EMBL" id="MBY4798352.1"/>
    </source>
</evidence>
<sequence>MATTSTINTFLMHFKDAQQQPTSLKGGEKLVDIKSYPALGGEPEKIETTTLSDKVQTFVSGVQQLDSFDFSSNYDKAIYRKLKDLEKKGEGQWWAVAFGADENGQPDGHDGVIVWSGGITAYISEGEVNGVREMHEVFSVASVPVLLPDSSGSV</sequence>
<dbReference type="EMBL" id="JAIMFO010000010">
    <property type="protein sequence ID" value="MBY4798352.1"/>
    <property type="molecule type" value="Genomic_DNA"/>
</dbReference>
<comment type="caution">
    <text evidence="1">The sequence shown here is derived from an EMBL/GenBank/DDBJ whole genome shotgun (WGS) entry which is preliminary data.</text>
</comment>
<organism evidence="1 2">
    <name type="scientific">Collinsella ureilytica</name>
    <dbReference type="NCBI Taxonomy" id="2869515"/>
    <lineage>
        <taxon>Bacteria</taxon>
        <taxon>Bacillati</taxon>
        <taxon>Actinomycetota</taxon>
        <taxon>Coriobacteriia</taxon>
        <taxon>Coriobacteriales</taxon>
        <taxon>Coriobacteriaceae</taxon>
        <taxon>Collinsella</taxon>
    </lineage>
</organism>
<name>A0ABS7MM30_9ACTN</name>
<dbReference type="Gene3D" id="4.10.410.40">
    <property type="match status" value="1"/>
</dbReference>
<gene>
    <name evidence="1" type="ORF">K6V98_08335</name>
</gene>
<accession>A0ABS7MM30</accession>
<reference evidence="1 2" key="1">
    <citation type="submission" date="2021-08" db="EMBL/GenBank/DDBJ databases">
        <title>Collinsella faecalis sp. nov. isolated from swine faeces.</title>
        <authorList>
            <person name="Oh B.S."/>
            <person name="Lee J.H."/>
        </authorList>
    </citation>
    <scope>NUCLEOTIDE SEQUENCE [LARGE SCALE GENOMIC DNA]</scope>
    <source>
        <strain evidence="1 2">AGMB00827</strain>
    </source>
</reference>